<evidence type="ECO:0000313" key="2">
    <source>
        <dbReference type="Proteomes" id="UP000823862"/>
    </source>
</evidence>
<name>A0A9D2HZ23_9BACE</name>
<sequence length="127" mass="14520">MQNLLDIVSLFINFATDILCGLKAFLNRENMKILSLLPAIALMLLSCSAENEEIIAQQVQALSSVYVTVPDTSDAVTMETLKFRSRWMEYTDTKKEQPQTRAYSDVINLVSSQYNQWIAERGCQNRY</sequence>
<organism evidence="1 2">
    <name type="scientific">Candidatus Bacteroides avicola</name>
    <dbReference type="NCBI Taxonomy" id="2838468"/>
    <lineage>
        <taxon>Bacteria</taxon>
        <taxon>Pseudomonadati</taxon>
        <taxon>Bacteroidota</taxon>
        <taxon>Bacteroidia</taxon>
        <taxon>Bacteroidales</taxon>
        <taxon>Bacteroidaceae</taxon>
        <taxon>Bacteroides</taxon>
    </lineage>
</organism>
<protein>
    <submittedName>
        <fullName evidence="1">Uncharacterized protein</fullName>
    </submittedName>
</protein>
<accession>A0A9D2HZ23</accession>
<proteinExistence type="predicted"/>
<reference evidence="1" key="2">
    <citation type="submission" date="2021-04" db="EMBL/GenBank/DDBJ databases">
        <authorList>
            <person name="Gilroy R."/>
        </authorList>
    </citation>
    <scope>NUCLEOTIDE SEQUENCE</scope>
    <source>
        <strain evidence="1">ChiHjej12B11-9795</strain>
    </source>
</reference>
<reference evidence="1" key="1">
    <citation type="journal article" date="2021" name="PeerJ">
        <title>Extensive microbial diversity within the chicken gut microbiome revealed by metagenomics and culture.</title>
        <authorList>
            <person name="Gilroy R."/>
            <person name="Ravi A."/>
            <person name="Getino M."/>
            <person name="Pursley I."/>
            <person name="Horton D.L."/>
            <person name="Alikhan N.F."/>
            <person name="Baker D."/>
            <person name="Gharbi K."/>
            <person name="Hall N."/>
            <person name="Watson M."/>
            <person name="Adriaenssens E.M."/>
            <person name="Foster-Nyarko E."/>
            <person name="Jarju S."/>
            <person name="Secka A."/>
            <person name="Antonio M."/>
            <person name="Oren A."/>
            <person name="Chaudhuri R.R."/>
            <person name="La Ragione R."/>
            <person name="Hildebrand F."/>
            <person name="Pallen M.J."/>
        </authorList>
    </citation>
    <scope>NUCLEOTIDE SEQUENCE</scope>
    <source>
        <strain evidence="1">ChiHjej12B11-9795</strain>
    </source>
</reference>
<dbReference type="AlphaFoldDB" id="A0A9D2HZ23"/>
<dbReference type="EMBL" id="DWZI01000056">
    <property type="protein sequence ID" value="HJA86712.1"/>
    <property type="molecule type" value="Genomic_DNA"/>
</dbReference>
<comment type="caution">
    <text evidence="1">The sequence shown here is derived from an EMBL/GenBank/DDBJ whole genome shotgun (WGS) entry which is preliminary data.</text>
</comment>
<gene>
    <name evidence="1" type="ORF">H9950_11100</name>
</gene>
<evidence type="ECO:0000313" key="1">
    <source>
        <dbReference type="EMBL" id="HJA86712.1"/>
    </source>
</evidence>
<dbReference type="Proteomes" id="UP000823862">
    <property type="component" value="Unassembled WGS sequence"/>
</dbReference>